<reference evidence="2 3" key="1">
    <citation type="submission" date="2020-04" db="EMBL/GenBank/DDBJ databases">
        <authorList>
            <person name="Depoorter E."/>
        </authorList>
    </citation>
    <scope>NUCLEOTIDE SEQUENCE [LARGE SCALE GENOMIC DNA]</scope>
    <source>
        <strain evidence="2 3">BCC0217</strain>
    </source>
</reference>
<evidence type="ECO:0000313" key="2">
    <source>
        <dbReference type="EMBL" id="CAB3960964.1"/>
    </source>
</evidence>
<evidence type="ECO:0000313" key="3">
    <source>
        <dbReference type="Proteomes" id="UP000494301"/>
    </source>
</evidence>
<name>A0A6J5IKY2_9BURK</name>
<dbReference type="AlphaFoldDB" id="A0A6J5IKY2"/>
<dbReference type="PROSITE" id="PS51257">
    <property type="entry name" value="PROKAR_LIPOPROTEIN"/>
    <property type="match status" value="1"/>
</dbReference>
<accession>A0A6J5IKY2</accession>
<gene>
    <name evidence="2" type="ORF">BLA3211_00703</name>
</gene>
<evidence type="ECO:0000256" key="1">
    <source>
        <dbReference type="SAM" id="SignalP"/>
    </source>
</evidence>
<proteinExistence type="predicted"/>
<dbReference type="Proteomes" id="UP000494301">
    <property type="component" value="Unassembled WGS sequence"/>
</dbReference>
<dbReference type="InterPro" id="IPR021733">
    <property type="entry name" value="DUF3304"/>
</dbReference>
<feature type="signal peptide" evidence="1">
    <location>
        <begin position="1"/>
        <end position="25"/>
    </location>
</feature>
<keyword evidence="2" id="KW-0449">Lipoprotein</keyword>
<organism evidence="2 3">
    <name type="scientific">Burkholderia aenigmatica</name>
    <dbReference type="NCBI Taxonomy" id="2015348"/>
    <lineage>
        <taxon>Bacteria</taxon>
        <taxon>Pseudomonadati</taxon>
        <taxon>Pseudomonadota</taxon>
        <taxon>Betaproteobacteria</taxon>
        <taxon>Burkholderiales</taxon>
        <taxon>Burkholderiaceae</taxon>
        <taxon>Burkholderia</taxon>
        <taxon>Burkholderia cepacia complex</taxon>
    </lineage>
</organism>
<dbReference type="EMBL" id="CABWIL020000002">
    <property type="protein sequence ID" value="CAB3960964.1"/>
    <property type="molecule type" value="Genomic_DNA"/>
</dbReference>
<protein>
    <submittedName>
        <fullName evidence="2">Lipoprotein</fullName>
    </submittedName>
</protein>
<dbReference type="RefSeq" id="WP_175219743.1">
    <property type="nucleotide sequence ID" value="NZ_CABWIL020000002.1"/>
</dbReference>
<keyword evidence="1" id="KW-0732">Signal</keyword>
<dbReference type="Pfam" id="PF11745">
    <property type="entry name" value="DUF3304"/>
    <property type="match status" value="1"/>
</dbReference>
<feature type="chain" id="PRO_5026729650" evidence="1">
    <location>
        <begin position="26"/>
        <end position="204"/>
    </location>
</feature>
<sequence length="204" mass="21687">MNVRAGSVMTVVRLAVFLAACVTGAGCSRATDHADQQAATAADEAARPGGEDTGIGLKLNALNYTDVPIGTYSVDGTWGGNVAARIGSAGGSIMCCVSVPQKWRPGLTVQVEWRNDEMYRRNPNAVASRVVPIEPYGSFSDGYLWIVFFPGDRIKAYASPWLPGAPEFPEGLQVPSKACPGHFTVLNSSRDCPTPDHSMVRAAR</sequence>